<keyword evidence="3" id="KW-1185">Reference proteome</keyword>
<accession>C8PLI2</accession>
<dbReference type="STRING" id="824.CGRAC_1469"/>
<protein>
    <submittedName>
        <fullName evidence="2">Uncharacterized protein</fullName>
    </submittedName>
</protein>
<dbReference type="SUPFAM" id="SSF109604">
    <property type="entry name" value="HD-domain/PDEase-like"/>
    <property type="match status" value="1"/>
</dbReference>
<name>C8PLI2_9BACT</name>
<dbReference type="eggNOG" id="COG1639">
    <property type="taxonomic scope" value="Bacteria"/>
</dbReference>
<dbReference type="Gene3D" id="1.10.3210.10">
    <property type="entry name" value="Hypothetical protein af1432"/>
    <property type="match status" value="1"/>
</dbReference>
<comment type="caution">
    <text evidence="2">The sequence shown here is derived from an EMBL/GenBank/DDBJ whole genome shotgun (WGS) entry which is preliminary data.</text>
</comment>
<reference evidence="2 3" key="1">
    <citation type="submission" date="2009-07" db="EMBL/GenBank/DDBJ databases">
        <authorList>
            <person name="Madupu R."/>
            <person name="Sebastian Y."/>
            <person name="Durkin A.S."/>
            <person name="Torralba M."/>
            <person name="Methe B."/>
            <person name="Sutton G.G."/>
            <person name="Strausberg R.L."/>
            <person name="Nelson K.E."/>
        </authorList>
    </citation>
    <scope>NUCLEOTIDE SEQUENCE [LARGE SCALE GENOMIC DNA]</scope>
    <source>
        <strain evidence="2 3">RM3268</strain>
    </source>
</reference>
<dbReference type="RefSeq" id="WP_005873270.1">
    <property type="nucleotide sequence ID" value="NZ_ACYG01000032.1"/>
</dbReference>
<evidence type="ECO:0000313" key="3">
    <source>
        <dbReference type="Proteomes" id="UP000005709"/>
    </source>
</evidence>
<evidence type="ECO:0000256" key="1">
    <source>
        <dbReference type="SAM" id="MobiDB-lite"/>
    </source>
</evidence>
<evidence type="ECO:0000313" key="2">
    <source>
        <dbReference type="EMBL" id="EEV16294.1"/>
    </source>
</evidence>
<feature type="region of interest" description="Disordered" evidence="1">
    <location>
        <begin position="174"/>
        <end position="201"/>
    </location>
</feature>
<proteinExistence type="predicted"/>
<gene>
    <name evidence="2" type="ORF">CAMGR0001_1991</name>
</gene>
<dbReference type="Proteomes" id="UP000005709">
    <property type="component" value="Unassembled WGS sequence"/>
</dbReference>
<dbReference type="EMBL" id="ACYG01000032">
    <property type="protein sequence ID" value="EEV16294.1"/>
    <property type="molecule type" value="Genomic_DNA"/>
</dbReference>
<organism evidence="2 3">
    <name type="scientific">Campylobacter gracilis RM3268</name>
    <dbReference type="NCBI Taxonomy" id="553220"/>
    <lineage>
        <taxon>Bacteria</taxon>
        <taxon>Pseudomonadati</taxon>
        <taxon>Campylobacterota</taxon>
        <taxon>Epsilonproteobacteria</taxon>
        <taxon>Campylobacterales</taxon>
        <taxon>Campylobacteraceae</taxon>
        <taxon>Campylobacter</taxon>
    </lineage>
</organism>
<dbReference type="AlphaFoldDB" id="C8PLI2"/>
<dbReference type="OrthoDB" id="9803649at2"/>
<sequence length="420" mass="46893">MNKFITQKIGALAGFSDEILKILASFDADVSNVRLALQISKNAPLADKILDLAFCGLSKFSAEGLARQNFTAANGRCYLQSTEPVKSIGCHLQDAANDWLQNECTSSEQKGADLAGRSDSLKFNHSNDANGANCSDENFKFNLSQAASDTQQQNQHAAAKADCALGSSISAQAERAPGREQIQTQQQKQEQEWERAQEQGQEQGAAALKTLNLQQPFGNLQRAFELYGREQMRAFFLFAIFDEMLKPSLQAYRIDREKLTQVSLLRNLLMFSWIKSYPQIEQSILSSVILVEFGRVFIDEQVCAAGKAEEFYHAIKGSIFPQDFTDVEMKFCGTNRESVSHALFAHFGLEQIAQDELYSNAPDDVPFENKSRYAMLKIAKTAVNIYHHFDELSIDNALNLLVEFGFEQEAFLEAKGEISI</sequence>